<dbReference type="EMBL" id="CAJOAX010015873">
    <property type="protein sequence ID" value="CAF4159304.1"/>
    <property type="molecule type" value="Genomic_DNA"/>
</dbReference>
<dbReference type="PANTHER" id="PTHR46954">
    <property type="entry name" value="C2H2-TYPE DOMAIN-CONTAINING PROTEIN"/>
    <property type="match status" value="1"/>
</dbReference>
<sequence>MATTNDKQMKPIVIAFTDGGSDENPHFQKPMSCYSLFLKEDNLDCVFVAINAPGYSAYNSVERRMASLSYDLELDNESVASPVIFDTESETEESKTNDQEISLEYDYGVELIQNYEAWSASKFVEE</sequence>
<evidence type="ECO:0000313" key="1">
    <source>
        <dbReference type="EMBL" id="CAF4159304.1"/>
    </source>
</evidence>
<gene>
    <name evidence="1" type="ORF">OTI717_LOCUS36634</name>
</gene>
<name>A0A819Z776_9BILA</name>
<reference evidence="1" key="1">
    <citation type="submission" date="2021-02" db="EMBL/GenBank/DDBJ databases">
        <authorList>
            <person name="Nowell W R."/>
        </authorList>
    </citation>
    <scope>NUCLEOTIDE SEQUENCE</scope>
</reference>
<proteinExistence type="predicted"/>
<evidence type="ECO:0000313" key="2">
    <source>
        <dbReference type="Proteomes" id="UP000663823"/>
    </source>
</evidence>
<protein>
    <submittedName>
        <fullName evidence="1">Uncharacterized protein</fullName>
    </submittedName>
</protein>
<dbReference type="Proteomes" id="UP000663823">
    <property type="component" value="Unassembled WGS sequence"/>
</dbReference>
<comment type="caution">
    <text evidence="1">The sequence shown here is derived from an EMBL/GenBank/DDBJ whole genome shotgun (WGS) entry which is preliminary data.</text>
</comment>
<organism evidence="1 2">
    <name type="scientific">Rotaria sordida</name>
    <dbReference type="NCBI Taxonomy" id="392033"/>
    <lineage>
        <taxon>Eukaryota</taxon>
        <taxon>Metazoa</taxon>
        <taxon>Spiralia</taxon>
        <taxon>Gnathifera</taxon>
        <taxon>Rotifera</taxon>
        <taxon>Eurotatoria</taxon>
        <taxon>Bdelloidea</taxon>
        <taxon>Philodinida</taxon>
        <taxon>Philodinidae</taxon>
        <taxon>Rotaria</taxon>
    </lineage>
</organism>
<dbReference type="AlphaFoldDB" id="A0A819Z776"/>
<dbReference type="PANTHER" id="PTHR46954:SF1">
    <property type="entry name" value="C2H2-TYPE DOMAIN-CONTAINING PROTEIN"/>
    <property type="match status" value="1"/>
</dbReference>
<accession>A0A819Z776</accession>